<keyword evidence="9" id="KW-0030">Aminoacyl-tRNA synthetase</keyword>
<dbReference type="GO" id="GO:0000049">
    <property type="term" value="F:tRNA binding"/>
    <property type="evidence" value="ECO:0007669"/>
    <property type="project" value="TreeGrafter"/>
</dbReference>
<dbReference type="EC" id="6.1.1.6" evidence="3"/>
<dbReference type="InterPro" id="IPR044136">
    <property type="entry name" value="Lys-tRNA-ligase_II_N"/>
</dbReference>
<evidence type="ECO:0000256" key="10">
    <source>
        <dbReference type="ARBA" id="ARBA00030563"/>
    </source>
</evidence>
<dbReference type="InterPro" id="IPR018149">
    <property type="entry name" value="Lys-tRNA-synth_II_C"/>
</dbReference>
<evidence type="ECO:0000256" key="13">
    <source>
        <dbReference type="SAM" id="MobiDB-lite"/>
    </source>
</evidence>
<dbReference type="HAMAP" id="MF_00252">
    <property type="entry name" value="Lys_tRNA_synth_class2"/>
    <property type="match status" value="1"/>
</dbReference>
<gene>
    <name evidence="15" type="ORF">FHL15_008116</name>
</gene>
<evidence type="ECO:0000256" key="9">
    <source>
        <dbReference type="ARBA" id="ARBA00023146"/>
    </source>
</evidence>
<evidence type="ECO:0000256" key="2">
    <source>
        <dbReference type="ARBA" id="ARBA00008226"/>
    </source>
</evidence>
<dbReference type="PANTHER" id="PTHR42918:SF9">
    <property type="entry name" value="LYSINE--TRNA LIGASE"/>
    <property type="match status" value="1"/>
</dbReference>
<dbReference type="InterPro" id="IPR012340">
    <property type="entry name" value="NA-bd_OB-fold"/>
</dbReference>
<dbReference type="NCBIfam" id="TIGR00499">
    <property type="entry name" value="lysS_bact"/>
    <property type="match status" value="1"/>
</dbReference>
<dbReference type="CDD" id="cd00775">
    <property type="entry name" value="LysRS_core"/>
    <property type="match status" value="1"/>
</dbReference>
<comment type="caution">
    <text evidence="15">The sequence shown here is derived from an EMBL/GenBank/DDBJ whole genome shotgun (WGS) entry which is preliminary data.</text>
</comment>
<feature type="domain" description="Aminoacyl-transfer RNA synthetases class-II family profile" evidence="14">
    <location>
        <begin position="260"/>
        <end position="582"/>
    </location>
</feature>
<name>A0A553HSI7_9PEZI</name>
<dbReference type="GO" id="GO:0005524">
    <property type="term" value="F:ATP binding"/>
    <property type="evidence" value="ECO:0007669"/>
    <property type="project" value="UniProtKB-KW"/>
</dbReference>
<keyword evidence="16" id="KW-1185">Reference proteome</keyword>
<dbReference type="OrthoDB" id="21243at2759"/>
<dbReference type="GO" id="GO:0005829">
    <property type="term" value="C:cytosol"/>
    <property type="evidence" value="ECO:0007669"/>
    <property type="project" value="TreeGrafter"/>
</dbReference>
<evidence type="ECO:0000259" key="14">
    <source>
        <dbReference type="PROSITE" id="PS50862"/>
    </source>
</evidence>
<evidence type="ECO:0000256" key="7">
    <source>
        <dbReference type="ARBA" id="ARBA00022840"/>
    </source>
</evidence>
<evidence type="ECO:0000256" key="3">
    <source>
        <dbReference type="ARBA" id="ARBA00013166"/>
    </source>
</evidence>
<dbReference type="InterPro" id="IPR034762">
    <property type="entry name" value="Lys-tRNA-ligase_II_bac/euk"/>
</dbReference>
<comment type="similarity">
    <text evidence="2">Belongs to the class-II aminoacyl-tRNA synthetase family.</text>
</comment>
<feature type="compositionally biased region" description="Low complexity" evidence="13">
    <location>
        <begin position="1"/>
        <end position="20"/>
    </location>
</feature>
<evidence type="ECO:0000313" key="15">
    <source>
        <dbReference type="EMBL" id="TRX90911.1"/>
    </source>
</evidence>
<dbReference type="PANTHER" id="PTHR42918">
    <property type="entry name" value="LYSYL-TRNA SYNTHETASE"/>
    <property type="match status" value="1"/>
</dbReference>
<reference evidence="16" key="1">
    <citation type="submission" date="2019-06" db="EMBL/GenBank/DDBJ databases">
        <title>Draft genome sequence of the griseofulvin-producing fungus Xylaria cubensis strain G536.</title>
        <authorList>
            <person name="Mead M.E."/>
            <person name="Raja H.A."/>
            <person name="Steenwyk J.L."/>
            <person name="Knowles S.L."/>
            <person name="Oberlies N.H."/>
            <person name="Rokas A."/>
        </authorList>
    </citation>
    <scope>NUCLEOTIDE SEQUENCE [LARGE SCALE GENOMIC DNA]</scope>
    <source>
        <strain evidence="16">G536</strain>
    </source>
</reference>
<evidence type="ECO:0000256" key="6">
    <source>
        <dbReference type="ARBA" id="ARBA00022741"/>
    </source>
</evidence>
<dbReference type="FunFam" id="2.40.50.140:FF:000050">
    <property type="entry name" value="Lysine--tRNA ligase"/>
    <property type="match status" value="1"/>
</dbReference>
<keyword evidence="6" id="KW-0547">Nucleotide-binding</keyword>
<dbReference type="GO" id="GO:0004824">
    <property type="term" value="F:lysine-tRNA ligase activity"/>
    <property type="evidence" value="ECO:0007669"/>
    <property type="project" value="UniProtKB-EC"/>
</dbReference>
<dbReference type="Pfam" id="PF00152">
    <property type="entry name" value="tRNA-synt_2"/>
    <property type="match status" value="1"/>
</dbReference>
<keyword evidence="8" id="KW-0648">Protein biosynthesis</keyword>
<protein>
    <recommendedName>
        <fullName evidence="12">Probable lysine--tRNA ligase, cytoplasmic</fullName>
        <ecNumber evidence="3">6.1.1.6</ecNumber>
    </recommendedName>
    <alternativeName>
        <fullName evidence="10">Lysyl-tRNA synthetase</fullName>
    </alternativeName>
</protein>
<dbReference type="SUPFAM" id="SSF50249">
    <property type="entry name" value="Nucleic acid-binding proteins"/>
    <property type="match status" value="1"/>
</dbReference>
<feature type="compositionally biased region" description="Basic and acidic residues" evidence="13">
    <location>
        <begin position="21"/>
        <end position="59"/>
    </location>
</feature>
<dbReference type="AlphaFoldDB" id="A0A553HSI7"/>
<dbReference type="InterPro" id="IPR045864">
    <property type="entry name" value="aa-tRNA-synth_II/BPL/LPL"/>
</dbReference>
<evidence type="ECO:0000256" key="1">
    <source>
        <dbReference type="ARBA" id="ARBA00004496"/>
    </source>
</evidence>
<evidence type="ECO:0000256" key="8">
    <source>
        <dbReference type="ARBA" id="ARBA00022917"/>
    </source>
</evidence>
<dbReference type="STRING" id="2512241.A0A553HSI7"/>
<dbReference type="PRINTS" id="PR00982">
    <property type="entry name" value="TRNASYNTHLYS"/>
</dbReference>
<dbReference type="PROSITE" id="PS50862">
    <property type="entry name" value="AA_TRNA_LIGASE_II"/>
    <property type="match status" value="1"/>
</dbReference>
<comment type="catalytic activity">
    <reaction evidence="11">
        <text>tRNA(Lys) + L-lysine + ATP = L-lysyl-tRNA(Lys) + AMP + diphosphate</text>
        <dbReference type="Rhea" id="RHEA:20792"/>
        <dbReference type="Rhea" id="RHEA-COMP:9696"/>
        <dbReference type="Rhea" id="RHEA-COMP:9697"/>
        <dbReference type="ChEBI" id="CHEBI:30616"/>
        <dbReference type="ChEBI" id="CHEBI:32551"/>
        <dbReference type="ChEBI" id="CHEBI:33019"/>
        <dbReference type="ChEBI" id="CHEBI:78442"/>
        <dbReference type="ChEBI" id="CHEBI:78529"/>
        <dbReference type="ChEBI" id="CHEBI:456215"/>
        <dbReference type="EC" id="6.1.1.6"/>
    </reaction>
</comment>
<dbReference type="SUPFAM" id="SSF55681">
    <property type="entry name" value="Class II aaRS and biotin synthetases"/>
    <property type="match status" value="1"/>
</dbReference>
<evidence type="ECO:0000256" key="11">
    <source>
        <dbReference type="ARBA" id="ARBA00048573"/>
    </source>
</evidence>
<dbReference type="GO" id="GO:0006430">
    <property type="term" value="P:lysyl-tRNA aminoacylation"/>
    <property type="evidence" value="ECO:0007669"/>
    <property type="project" value="InterPro"/>
</dbReference>
<keyword evidence="7" id="KW-0067">ATP-binding</keyword>
<evidence type="ECO:0000313" key="16">
    <source>
        <dbReference type="Proteomes" id="UP000319160"/>
    </source>
</evidence>
<dbReference type="InterPro" id="IPR006195">
    <property type="entry name" value="aa-tRNA-synth_II"/>
</dbReference>
<evidence type="ECO:0000256" key="4">
    <source>
        <dbReference type="ARBA" id="ARBA00022490"/>
    </source>
</evidence>
<comment type="subcellular location">
    <subcellularLocation>
        <location evidence="1">Cytoplasm</location>
    </subcellularLocation>
</comment>
<dbReference type="NCBIfam" id="NF001756">
    <property type="entry name" value="PRK00484.1"/>
    <property type="match status" value="1"/>
</dbReference>
<dbReference type="PIRSF" id="PIRSF039101">
    <property type="entry name" value="LysRS2"/>
    <property type="match status" value="1"/>
</dbReference>
<dbReference type="Gene3D" id="2.40.50.140">
    <property type="entry name" value="Nucleic acid-binding proteins"/>
    <property type="match status" value="1"/>
</dbReference>
<accession>A0A553HSI7</accession>
<evidence type="ECO:0000256" key="5">
    <source>
        <dbReference type="ARBA" id="ARBA00022598"/>
    </source>
</evidence>
<dbReference type="Proteomes" id="UP000319160">
    <property type="component" value="Unassembled WGS sequence"/>
</dbReference>
<evidence type="ECO:0000256" key="12">
    <source>
        <dbReference type="ARBA" id="ARBA00067316"/>
    </source>
</evidence>
<keyword evidence="4" id="KW-0963">Cytoplasm</keyword>
<dbReference type="FunFam" id="3.30.930.10:FF:000238">
    <property type="entry name" value="Lysine--tRNA ligase"/>
    <property type="match status" value="1"/>
</dbReference>
<keyword evidence="5" id="KW-0436">Ligase</keyword>
<feature type="region of interest" description="Disordered" evidence="13">
    <location>
        <begin position="1"/>
        <end position="82"/>
    </location>
</feature>
<dbReference type="EMBL" id="VFLP01000050">
    <property type="protein sequence ID" value="TRX90911.1"/>
    <property type="molecule type" value="Genomic_DNA"/>
</dbReference>
<proteinExistence type="inferred from homology"/>
<dbReference type="InterPro" id="IPR004364">
    <property type="entry name" value="Aa-tRNA-synt_II"/>
</dbReference>
<dbReference type="CDD" id="cd04322">
    <property type="entry name" value="LysRS_N"/>
    <property type="match status" value="1"/>
</dbReference>
<organism evidence="15 16">
    <name type="scientific">Xylaria flabelliformis</name>
    <dbReference type="NCBI Taxonomy" id="2512241"/>
    <lineage>
        <taxon>Eukaryota</taxon>
        <taxon>Fungi</taxon>
        <taxon>Dikarya</taxon>
        <taxon>Ascomycota</taxon>
        <taxon>Pezizomycotina</taxon>
        <taxon>Sordariomycetes</taxon>
        <taxon>Xylariomycetidae</taxon>
        <taxon>Xylariales</taxon>
        <taxon>Xylariaceae</taxon>
        <taxon>Xylaria</taxon>
    </lineage>
</organism>
<dbReference type="InterPro" id="IPR002313">
    <property type="entry name" value="Lys-tRNA-ligase_II"/>
</dbReference>
<sequence length="606" mass="69033">MAPTEPTEPAQAAAAPAEAEQQQKLHKDPVTGEMISKTELKRREKQRKTAEEKAKKAEKAQASAPKVPGKPKEKGEELTPNQYFEIRSRQIESFRASKEPNPYPHKFHVNAKLGDFHEKYADIKSGESRKDVEIRIGLRIMSQRSYGASLRFYDCKAEGINVQVMCEANEATGDVPFLQQHEHLRRGDWIGVVGFPGRTNPKSRDVGELSIFAREISLLTPCLHQLPSAHYGFKDKEQRFRQRYLDLIMNDSTRNTFITRAKIIGFIRDFLNKRDFLEVQTPMMNKIAGGATARPFKTFHNDLQMELYMRIAPELYLKQLVVGGLERVYEIGRQFRNEDIDLTHNPEFTTMEFYCAFFDVNDVMDLTEEMVSSLVKSVTGSYITKYHTQDGTEHTINWEAPWPRIDMIPALEEATGTKFPPADQFHTDESLEFFKSLLQKQKLDCSPPLTASRMIDKMVGEYIESKCINPTFIKGHPQIMSPLAKADRAVPGLTERFEAFVATKEICNAYTELNDPFDQRARFLEQAKDKEKGDVEAQVIDETFCQALEYGLPPTGGFGMGIDRVAMFLTDNYSIKEVLTFPMMKDIPSAPSNETTTLPIHPEQSL</sequence>
<dbReference type="Gene3D" id="3.30.930.10">
    <property type="entry name" value="Bira Bifunctional Protein, Domain 2"/>
    <property type="match status" value="1"/>
</dbReference>